<accession>A0ABT6SP32</accession>
<reference evidence="2 3" key="1">
    <citation type="submission" date="2023-05" db="EMBL/GenBank/DDBJ databases">
        <title>Draft genome sequence of Streptomyces sp. B-S-A12 isolated from a cave soil in Thailand.</title>
        <authorList>
            <person name="Chamroensaksri N."/>
            <person name="Muangham S."/>
        </authorList>
    </citation>
    <scope>NUCLEOTIDE SEQUENCE [LARGE SCALE GENOMIC DNA]</scope>
    <source>
        <strain evidence="2 3">B-S-A12</strain>
    </source>
</reference>
<gene>
    <name evidence="2" type="ORF">QIT00_00715</name>
</gene>
<keyword evidence="3" id="KW-1185">Reference proteome</keyword>
<dbReference type="PANTHER" id="PTHR38011:SF11">
    <property type="entry name" value="2,5-DIAMINO-6-RIBOSYLAMINO-4(3H)-PYRIMIDINONE 5'-PHOSPHATE REDUCTASE"/>
    <property type="match status" value="1"/>
</dbReference>
<dbReference type="EMBL" id="JASCIS010000001">
    <property type="protein sequence ID" value="MDI3417095.1"/>
    <property type="molecule type" value="Genomic_DNA"/>
</dbReference>
<protein>
    <submittedName>
        <fullName evidence="2">Dihydrofolate reductase family protein</fullName>
    </submittedName>
</protein>
<name>A0ABT6SP32_9ACTN</name>
<organism evidence="2 3">
    <name type="scientific">Streptomyces luteolus</name>
    <dbReference type="NCBI Taxonomy" id="3043615"/>
    <lineage>
        <taxon>Bacteria</taxon>
        <taxon>Bacillati</taxon>
        <taxon>Actinomycetota</taxon>
        <taxon>Actinomycetes</taxon>
        <taxon>Kitasatosporales</taxon>
        <taxon>Streptomycetaceae</taxon>
        <taxon>Streptomyces</taxon>
    </lineage>
</organism>
<dbReference type="PANTHER" id="PTHR38011">
    <property type="entry name" value="DIHYDROFOLATE REDUCTASE FAMILY PROTEIN (AFU_ORTHOLOGUE AFUA_8G06820)"/>
    <property type="match status" value="1"/>
</dbReference>
<dbReference type="SUPFAM" id="SSF53597">
    <property type="entry name" value="Dihydrofolate reductase-like"/>
    <property type="match status" value="1"/>
</dbReference>
<sequence>MRKLTYLIATSIDGFIGDESGEAEFFTKYVDEEYLAYGFEELPEMMPTFARQHFGIDDRPNQRFDAVLMGRGTYDVGLPQGVTSPYGHLKQYVVSRSMEKAPAPEVELVSGDMVAKVRELKRQDGLGIWLCGGADLAGQLVDEIDELVIKTYPCLLGSGMPLATAGFAIREFALESVKSFSGGNVITTYSRQR</sequence>
<evidence type="ECO:0000313" key="2">
    <source>
        <dbReference type="EMBL" id="MDI3417095.1"/>
    </source>
</evidence>
<dbReference type="Proteomes" id="UP001237105">
    <property type="component" value="Unassembled WGS sequence"/>
</dbReference>
<dbReference type="InterPro" id="IPR050765">
    <property type="entry name" value="Riboflavin_Biosynth_HTPR"/>
</dbReference>
<feature type="domain" description="Bacterial bifunctional deaminase-reductase C-terminal" evidence="1">
    <location>
        <begin position="3"/>
        <end position="185"/>
    </location>
</feature>
<dbReference type="InterPro" id="IPR024072">
    <property type="entry name" value="DHFR-like_dom_sf"/>
</dbReference>
<dbReference type="RefSeq" id="WP_282533019.1">
    <property type="nucleotide sequence ID" value="NZ_JASCIS010000001.1"/>
</dbReference>
<dbReference type="Pfam" id="PF01872">
    <property type="entry name" value="RibD_C"/>
    <property type="match status" value="1"/>
</dbReference>
<evidence type="ECO:0000313" key="3">
    <source>
        <dbReference type="Proteomes" id="UP001237105"/>
    </source>
</evidence>
<dbReference type="InterPro" id="IPR002734">
    <property type="entry name" value="RibDG_C"/>
</dbReference>
<dbReference type="Gene3D" id="3.40.430.10">
    <property type="entry name" value="Dihydrofolate Reductase, subunit A"/>
    <property type="match status" value="1"/>
</dbReference>
<evidence type="ECO:0000259" key="1">
    <source>
        <dbReference type="Pfam" id="PF01872"/>
    </source>
</evidence>
<comment type="caution">
    <text evidence="2">The sequence shown here is derived from an EMBL/GenBank/DDBJ whole genome shotgun (WGS) entry which is preliminary data.</text>
</comment>
<proteinExistence type="predicted"/>